<dbReference type="InterPro" id="IPR032466">
    <property type="entry name" value="Metal_Hydrolase"/>
</dbReference>
<dbReference type="Proteomes" id="UP001519887">
    <property type="component" value="Unassembled WGS sequence"/>
</dbReference>
<dbReference type="EC" id="3.5.2.5" evidence="1"/>
<dbReference type="EMBL" id="JAHZIK010003861">
    <property type="protein sequence ID" value="MBW7462370.1"/>
    <property type="molecule type" value="Genomic_DNA"/>
</dbReference>
<comment type="caution">
    <text evidence="1">The sequence shown here is derived from an EMBL/GenBank/DDBJ whole genome shotgun (WGS) entry which is preliminary data.</text>
</comment>
<accession>A0ABS7CN41</accession>
<organism evidence="1 2">
    <name type="scientific">Paenibacillus sepulcri</name>
    <dbReference type="NCBI Taxonomy" id="359917"/>
    <lineage>
        <taxon>Bacteria</taxon>
        <taxon>Bacillati</taxon>
        <taxon>Bacillota</taxon>
        <taxon>Bacilli</taxon>
        <taxon>Bacillales</taxon>
        <taxon>Paenibacillaceae</taxon>
        <taxon>Paenibacillus</taxon>
    </lineage>
</organism>
<dbReference type="PANTHER" id="PTHR43668:SF4">
    <property type="entry name" value="ALLANTOINASE"/>
    <property type="match status" value="1"/>
</dbReference>
<keyword evidence="2" id="KW-1185">Reference proteome</keyword>
<proteinExistence type="predicted"/>
<reference evidence="1 2" key="1">
    <citation type="submission" date="2021-07" db="EMBL/GenBank/DDBJ databases">
        <title>Paenibacillus radiodurans sp. nov., isolated from the southeastern edge of Tengger Desert.</title>
        <authorList>
            <person name="Zhang G."/>
        </authorList>
    </citation>
    <scope>NUCLEOTIDE SEQUENCE [LARGE SCALE GENOMIC DNA]</scope>
    <source>
        <strain evidence="1 2">CCM 7311</strain>
    </source>
</reference>
<name>A0ABS7CN41_9BACL</name>
<dbReference type="GO" id="GO:0004038">
    <property type="term" value="F:allantoinase activity"/>
    <property type="evidence" value="ECO:0007669"/>
    <property type="project" value="UniProtKB-EC"/>
</dbReference>
<gene>
    <name evidence="1" type="ORF">K0U00_50795</name>
</gene>
<dbReference type="PANTHER" id="PTHR43668">
    <property type="entry name" value="ALLANTOINASE"/>
    <property type="match status" value="1"/>
</dbReference>
<evidence type="ECO:0000313" key="1">
    <source>
        <dbReference type="EMBL" id="MBW7462370.1"/>
    </source>
</evidence>
<feature type="non-terminal residue" evidence="1">
    <location>
        <position position="1"/>
    </location>
</feature>
<dbReference type="InterPro" id="IPR050138">
    <property type="entry name" value="DHOase/Allantoinase_Hydrolase"/>
</dbReference>
<feature type="non-terminal residue" evidence="1">
    <location>
        <position position="102"/>
    </location>
</feature>
<dbReference type="SUPFAM" id="SSF51556">
    <property type="entry name" value="Metallo-dependent hydrolases"/>
    <property type="match status" value="1"/>
</dbReference>
<evidence type="ECO:0000313" key="2">
    <source>
        <dbReference type="Proteomes" id="UP001519887"/>
    </source>
</evidence>
<keyword evidence="1" id="KW-0378">Hydrolase</keyword>
<sequence length="102" mass="11263">LETCPHYLALTADDLDTLGGLAKCSPPLRTRQEQEQLWEALREGKIDMISSDHSPCPRSMKENADGNFFALWGGISGGQSSMEIIIDEAHIKRGIPLQRVAQ</sequence>
<protein>
    <submittedName>
        <fullName evidence="1">Allantoinase</fullName>
        <ecNumber evidence="1">3.5.2.5</ecNumber>
    </submittedName>
</protein>
<dbReference type="Gene3D" id="3.20.20.140">
    <property type="entry name" value="Metal-dependent hydrolases"/>
    <property type="match status" value="1"/>
</dbReference>